<dbReference type="GO" id="GO:0007059">
    <property type="term" value="P:chromosome segregation"/>
    <property type="evidence" value="ECO:0007669"/>
    <property type="project" value="TreeGrafter"/>
</dbReference>
<organism evidence="13 14">
    <name type="scientific">Tilletia horrida</name>
    <dbReference type="NCBI Taxonomy" id="155126"/>
    <lineage>
        <taxon>Eukaryota</taxon>
        <taxon>Fungi</taxon>
        <taxon>Dikarya</taxon>
        <taxon>Basidiomycota</taxon>
        <taxon>Ustilaginomycotina</taxon>
        <taxon>Exobasidiomycetes</taxon>
        <taxon>Tilletiales</taxon>
        <taxon>Tilletiaceae</taxon>
        <taxon>Tilletia</taxon>
    </lineage>
</organism>
<comment type="subcellular location">
    <subcellularLocation>
        <location evidence="2">Chromosome</location>
        <location evidence="2">Centromere</location>
    </subcellularLocation>
    <subcellularLocation>
        <location evidence="1">Nucleus</location>
    </subcellularLocation>
</comment>
<dbReference type="GO" id="GO:0000775">
    <property type="term" value="C:chromosome, centromeric region"/>
    <property type="evidence" value="ECO:0007669"/>
    <property type="project" value="UniProtKB-SubCell"/>
</dbReference>
<feature type="compositionally biased region" description="Basic and acidic residues" evidence="11">
    <location>
        <begin position="650"/>
        <end position="665"/>
    </location>
</feature>
<feature type="region of interest" description="Disordered" evidence="11">
    <location>
        <begin position="356"/>
        <end position="797"/>
    </location>
</feature>
<accession>A0AAN6JTW4</accession>
<feature type="compositionally biased region" description="Polar residues" evidence="11">
    <location>
        <begin position="375"/>
        <end position="397"/>
    </location>
</feature>
<evidence type="ECO:0000256" key="9">
    <source>
        <dbReference type="ARBA" id="ARBA00023306"/>
    </source>
</evidence>
<dbReference type="PANTHER" id="PTHR16431:SF1">
    <property type="entry name" value="NEUROGENIC PROTEIN MASTERMIND"/>
    <property type="match status" value="1"/>
</dbReference>
<dbReference type="Pfam" id="PF03226">
    <property type="entry name" value="Yippee-Mis18"/>
    <property type="match status" value="1"/>
</dbReference>
<reference evidence="13" key="1">
    <citation type="journal article" date="2023" name="PhytoFront">
        <title>Draft Genome Resources of Seven Strains of Tilletia horrida, Causal Agent of Kernel Smut of Rice.</title>
        <authorList>
            <person name="Khanal S."/>
            <person name="Antony Babu S."/>
            <person name="Zhou X.G."/>
        </authorList>
    </citation>
    <scope>NUCLEOTIDE SEQUENCE</scope>
    <source>
        <strain evidence="13">TX3</strain>
    </source>
</reference>
<feature type="compositionally biased region" description="Acidic residues" evidence="11">
    <location>
        <begin position="670"/>
        <end position="688"/>
    </location>
</feature>
<keyword evidence="6" id="KW-0498">Mitosis</keyword>
<evidence type="ECO:0000256" key="6">
    <source>
        <dbReference type="ARBA" id="ARBA00022776"/>
    </source>
</evidence>
<evidence type="ECO:0000256" key="1">
    <source>
        <dbReference type="ARBA" id="ARBA00004123"/>
    </source>
</evidence>
<dbReference type="AlphaFoldDB" id="A0AAN6JTW4"/>
<dbReference type="Proteomes" id="UP001176521">
    <property type="component" value="Unassembled WGS sequence"/>
</dbReference>
<feature type="compositionally biased region" description="Low complexity" evidence="11">
    <location>
        <begin position="523"/>
        <end position="541"/>
    </location>
</feature>
<evidence type="ECO:0000256" key="2">
    <source>
        <dbReference type="ARBA" id="ARBA00004584"/>
    </source>
</evidence>
<keyword evidence="5" id="KW-0479">Metal-binding</keyword>
<feature type="compositionally biased region" description="Low complexity" evidence="11">
    <location>
        <begin position="499"/>
        <end position="515"/>
    </location>
</feature>
<keyword evidence="14" id="KW-1185">Reference proteome</keyword>
<evidence type="ECO:0000313" key="13">
    <source>
        <dbReference type="EMBL" id="KAK0540018.1"/>
    </source>
</evidence>
<feature type="compositionally biased region" description="Basic and acidic residues" evidence="11">
    <location>
        <begin position="134"/>
        <end position="143"/>
    </location>
</feature>
<sequence length="797" mass="81257">MSRQLPPFVHRGSRAPSSAAGSVVGGGAGAGAGVGGGGGRGGSLHPRASATPIPANFYQMHPERRPHPLQQAFYSDDFPLSADDSGAAEQARHVGNSGGGGRAVPNGIHPGSMPPPPPHSHIHGAPGQRGAHHAHPDEEEHAHIQGPAPGAPLDASAIATLVMQCRQCKLIVGDSFSWVDLLEPLGLIILSAASQVLRTDGDVDHVSEPVAESSTAAQRRAAAAAAKAPASLHTSPADAPDAASTWHTLRCGCGAELGRKYVSTSFPHLDALRGNFAFEVLKVHIYELGSYSPDLPDGQHGPPHAGFGAYSSRRGSSFAGAEGQSSAMHAEEMNKMRMLLMNVAERVLRLEDKQQLPPLAPGSRSTPVHFAASTPGLTGSSPAPNSGLVSAFSSAQPHRTKLVPNAQDSFLPPRVVPRMTATPAPASGPSIPTSTSGHTPTSVSSQTRVQPSSQRAVASAHRPNAQAASNHHNNQQDTSPYSSPHTPTPAPASQNSATRAQQSSSAMRGAGSASQPSSPNKRSAIQAASAAAAAPSKAPLPVMNDDEEDDIDTIPHTHEGHSSPAKRRRRDNTAGNGESGSQTQSQGRDQGRDRARGSPVSKPTANNGRNQGRRSGGNAATDRAAPSSSVNVVAASPRISGRKSQSGPEKGGHGKDKEKAADDRNGGGNDSEDDVAMLIDMDDEDDELAIGAEASVVLEAETESDEEEEKVRNGRRRTKAGGGGGAAAGGDGDGPGAGPSSTSSGAGAGTGGEGKGTEDRRAMPPPLLPASASSVRNGGGSGNSSAPRSTKKTIAVA</sequence>
<evidence type="ECO:0000256" key="10">
    <source>
        <dbReference type="ARBA" id="ARBA00023328"/>
    </source>
</evidence>
<evidence type="ECO:0000256" key="3">
    <source>
        <dbReference type="ARBA" id="ARBA00022454"/>
    </source>
</evidence>
<feature type="domain" description="Mis18" evidence="12">
    <location>
        <begin position="160"/>
        <end position="288"/>
    </location>
</feature>
<dbReference type="GO" id="GO:0005634">
    <property type="term" value="C:nucleus"/>
    <property type="evidence" value="ECO:0007669"/>
    <property type="project" value="UniProtKB-SubCell"/>
</dbReference>
<evidence type="ECO:0000256" key="7">
    <source>
        <dbReference type="ARBA" id="ARBA00022833"/>
    </source>
</evidence>
<evidence type="ECO:0000313" key="14">
    <source>
        <dbReference type="Proteomes" id="UP001176521"/>
    </source>
</evidence>
<keyword evidence="4" id="KW-0132">Cell division</keyword>
<dbReference type="PANTHER" id="PTHR16431">
    <property type="entry name" value="NEUROGENIC PROTEIN MASTERMIND"/>
    <property type="match status" value="1"/>
</dbReference>
<evidence type="ECO:0000256" key="4">
    <source>
        <dbReference type="ARBA" id="ARBA00022618"/>
    </source>
</evidence>
<feature type="region of interest" description="Disordered" evidence="11">
    <location>
        <begin position="211"/>
        <end position="239"/>
    </location>
</feature>
<dbReference type="GO" id="GO:0046872">
    <property type="term" value="F:metal ion binding"/>
    <property type="evidence" value="ECO:0007669"/>
    <property type="project" value="UniProtKB-KW"/>
</dbReference>
<evidence type="ECO:0000256" key="8">
    <source>
        <dbReference type="ARBA" id="ARBA00023242"/>
    </source>
</evidence>
<evidence type="ECO:0000256" key="5">
    <source>
        <dbReference type="ARBA" id="ARBA00022723"/>
    </source>
</evidence>
<feature type="compositionally biased region" description="Low complexity" evidence="11">
    <location>
        <begin position="579"/>
        <end position="588"/>
    </location>
</feature>
<keyword evidence="9" id="KW-0131">Cell cycle</keyword>
<feature type="compositionally biased region" description="Low complexity" evidence="11">
    <location>
        <begin position="464"/>
        <end position="485"/>
    </location>
</feature>
<dbReference type="PROSITE" id="PS51793">
    <property type="entry name" value="MIS18"/>
    <property type="match status" value="1"/>
</dbReference>
<protein>
    <recommendedName>
        <fullName evidence="12">Mis18 domain-containing protein</fullName>
    </recommendedName>
</protein>
<dbReference type="GO" id="GO:0051301">
    <property type="term" value="P:cell division"/>
    <property type="evidence" value="ECO:0007669"/>
    <property type="project" value="UniProtKB-KW"/>
</dbReference>
<feature type="region of interest" description="Disordered" evidence="11">
    <location>
        <begin position="76"/>
        <end position="151"/>
    </location>
</feature>
<keyword evidence="8" id="KW-0539">Nucleus</keyword>
<keyword evidence="10" id="KW-0137">Centromere</keyword>
<keyword evidence="7" id="KW-0862">Zinc</keyword>
<evidence type="ECO:0000256" key="11">
    <source>
        <dbReference type="SAM" id="MobiDB-lite"/>
    </source>
</evidence>
<keyword evidence="3" id="KW-0158">Chromosome</keyword>
<feature type="compositionally biased region" description="Low complexity" evidence="11">
    <location>
        <begin position="216"/>
        <end position="230"/>
    </location>
</feature>
<dbReference type="InterPro" id="IPR004910">
    <property type="entry name" value="Yippee/Mis18/Cereblon"/>
</dbReference>
<feature type="compositionally biased region" description="Gly residues" evidence="11">
    <location>
        <begin position="720"/>
        <end position="737"/>
    </location>
</feature>
<dbReference type="GO" id="GO:0034080">
    <property type="term" value="P:CENP-A containing chromatin assembly"/>
    <property type="evidence" value="ECO:0007669"/>
    <property type="project" value="TreeGrafter"/>
</dbReference>
<name>A0AAN6JTW4_9BASI</name>
<comment type="caution">
    <text evidence="13">The sequence shown here is derived from an EMBL/GenBank/DDBJ whole genome shotgun (WGS) entry which is preliminary data.</text>
</comment>
<dbReference type="InterPro" id="IPR034752">
    <property type="entry name" value="Mis18"/>
</dbReference>
<gene>
    <name evidence="13" type="ORF">OC842_000685</name>
</gene>
<dbReference type="EMBL" id="JAPDMQ010000020">
    <property type="protein sequence ID" value="KAK0540018.1"/>
    <property type="molecule type" value="Genomic_DNA"/>
</dbReference>
<proteinExistence type="predicted"/>
<feature type="region of interest" description="Disordered" evidence="11">
    <location>
        <begin position="1"/>
        <end position="25"/>
    </location>
</feature>
<feature type="compositionally biased region" description="Low complexity" evidence="11">
    <location>
        <begin position="616"/>
        <end position="637"/>
    </location>
</feature>
<dbReference type="GO" id="GO:0000785">
    <property type="term" value="C:chromatin"/>
    <property type="evidence" value="ECO:0007669"/>
    <property type="project" value="TreeGrafter"/>
</dbReference>
<evidence type="ECO:0000259" key="12">
    <source>
        <dbReference type="PROSITE" id="PS51793"/>
    </source>
</evidence>
<feature type="compositionally biased region" description="Polar residues" evidence="11">
    <location>
        <begin position="430"/>
        <end position="456"/>
    </location>
</feature>